<comment type="similarity">
    <text evidence="1">Belongs to the MTFP1 family.</text>
</comment>
<feature type="compositionally biased region" description="Basic and acidic residues" evidence="4">
    <location>
        <begin position="234"/>
        <end position="252"/>
    </location>
</feature>
<dbReference type="EMBL" id="KQ766603">
    <property type="protein sequence ID" value="OAD53643.1"/>
    <property type="molecule type" value="Genomic_DNA"/>
</dbReference>
<evidence type="ECO:0000256" key="3">
    <source>
        <dbReference type="ARBA" id="ARBA00029631"/>
    </source>
</evidence>
<sequence length="272" mass="30270">MKEIKKEVDLYRDTPVRYLGYANEVGEAFRSIVPNSIVWLSYALASGYVLADTVNKGLKVYRANVTPKVTKSTLLSMSDTLLWQSFASVIVPGFTINRVCAAVQFVQKRSNNMVLKNKWIPTIIGLTSIPFIIHPIDNLVEETMNITCSLSFRSRETWSGDAPVMCRMRETNYGSVPAECFGPSMARRVCPLLRLQNHVAGQVFLQGSEAVLQRGFLQYLPAKRGTGESGTKPDQYRESSMKNEDEDGKERPVGLYVNGVSRCRMANAGALA</sequence>
<keyword evidence="6" id="KW-1185">Reference proteome</keyword>
<organism evidence="5 6">
    <name type="scientific">Eufriesea mexicana</name>
    <dbReference type="NCBI Taxonomy" id="516756"/>
    <lineage>
        <taxon>Eukaryota</taxon>
        <taxon>Metazoa</taxon>
        <taxon>Ecdysozoa</taxon>
        <taxon>Arthropoda</taxon>
        <taxon>Hexapoda</taxon>
        <taxon>Insecta</taxon>
        <taxon>Pterygota</taxon>
        <taxon>Neoptera</taxon>
        <taxon>Endopterygota</taxon>
        <taxon>Hymenoptera</taxon>
        <taxon>Apocrita</taxon>
        <taxon>Aculeata</taxon>
        <taxon>Apoidea</taxon>
        <taxon>Anthophila</taxon>
        <taxon>Apidae</taxon>
        <taxon>Eufriesea</taxon>
    </lineage>
</organism>
<dbReference type="PANTHER" id="PTHR11001:SF2">
    <property type="entry name" value="MITOCHONDRIAL FISSION PROCESS PROTEIN 1"/>
    <property type="match status" value="1"/>
</dbReference>
<dbReference type="PANTHER" id="PTHR11001">
    <property type="entry name" value="MITOCHONDRIAL FISSION PROCESS PROTEIN 1"/>
    <property type="match status" value="1"/>
</dbReference>
<reference evidence="5 6" key="1">
    <citation type="submission" date="2015-07" db="EMBL/GenBank/DDBJ databases">
        <title>The genome of Eufriesea mexicana.</title>
        <authorList>
            <person name="Pan H."/>
            <person name="Kapheim K."/>
        </authorList>
    </citation>
    <scope>NUCLEOTIDE SEQUENCE [LARGE SCALE GENOMIC DNA]</scope>
    <source>
        <strain evidence="5">0111107269</strain>
        <tissue evidence="5">Whole body</tissue>
    </source>
</reference>
<dbReference type="InterPro" id="IPR019560">
    <property type="entry name" value="Mitochondrial_18_kDa_protein"/>
</dbReference>
<dbReference type="Proteomes" id="UP000250275">
    <property type="component" value="Unassembled WGS sequence"/>
</dbReference>
<dbReference type="Pfam" id="PF10558">
    <property type="entry name" value="MTP18"/>
    <property type="match status" value="1"/>
</dbReference>
<accession>A0A310SE74</accession>
<name>A0A310SE74_9HYME</name>
<evidence type="ECO:0000313" key="5">
    <source>
        <dbReference type="EMBL" id="OAD53643.1"/>
    </source>
</evidence>
<evidence type="ECO:0000313" key="6">
    <source>
        <dbReference type="Proteomes" id="UP000250275"/>
    </source>
</evidence>
<gene>
    <name evidence="5" type="ORF">WN48_09656</name>
</gene>
<protein>
    <recommendedName>
        <fullName evidence="2">Mitochondrial fission process protein 1</fullName>
    </recommendedName>
    <alternativeName>
        <fullName evidence="3">Mitochondrial 18 kDa protein</fullName>
    </alternativeName>
</protein>
<evidence type="ECO:0000256" key="2">
    <source>
        <dbReference type="ARBA" id="ARBA00017835"/>
    </source>
</evidence>
<evidence type="ECO:0000256" key="1">
    <source>
        <dbReference type="ARBA" id="ARBA00009224"/>
    </source>
</evidence>
<dbReference type="OrthoDB" id="424969at2759"/>
<proteinExistence type="inferred from homology"/>
<dbReference type="GO" id="GO:0000266">
    <property type="term" value="P:mitochondrial fission"/>
    <property type="evidence" value="ECO:0007669"/>
    <property type="project" value="TreeGrafter"/>
</dbReference>
<feature type="region of interest" description="Disordered" evidence="4">
    <location>
        <begin position="223"/>
        <end position="252"/>
    </location>
</feature>
<evidence type="ECO:0000256" key="4">
    <source>
        <dbReference type="SAM" id="MobiDB-lite"/>
    </source>
</evidence>
<dbReference type="GO" id="GO:0005739">
    <property type="term" value="C:mitochondrion"/>
    <property type="evidence" value="ECO:0007669"/>
    <property type="project" value="TreeGrafter"/>
</dbReference>
<dbReference type="AlphaFoldDB" id="A0A310SE74"/>